<dbReference type="EMBL" id="KI394265">
    <property type="protein sequence ID" value="ERN04414.1"/>
    <property type="molecule type" value="Genomic_DNA"/>
</dbReference>
<dbReference type="Gramene" id="ERN04414">
    <property type="protein sequence ID" value="ERN04414"/>
    <property type="gene ID" value="AMTR_s00133p00048950"/>
</dbReference>
<dbReference type="HOGENOM" id="CLU_2100194_0_0_1"/>
<proteinExistence type="predicted"/>
<sequence length="116" mass="12936">MFPIFKPSLPRSLLPIPLSLSLSKWGSHTTFIEKALQLSLVGCFHPKRNDVKKASSGGHRNLGMFLNYLARTFPRATSSSPSPLKHPFLKRQEIKTVASRVLLSPFVGGTRKYGCR</sequence>
<gene>
    <name evidence="1" type="ORF">AMTR_s00133p00048950</name>
</gene>
<accession>W1P9Q1</accession>
<name>W1P9Q1_AMBTC</name>
<protein>
    <submittedName>
        <fullName evidence="1">Uncharacterized protein</fullName>
    </submittedName>
</protein>
<reference evidence="2" key="1">
    <citation type="journal article" date="2013" name="Science">
        <title>The Amborella genome and the evolution of flowering plants.</title>
        <authorList>
            <consortium name="Amborella Genome Project"/>
        </authorList>
    </citation>
    <scope>NUCLEOTIDE SEQUENCE [LARGE SCALE GENOMIC DNA]</scope>
</reference>
<evidence type="ECO:0000313" key="1">
    <source>
        <dbReference type="EMBL" id="ERN04414.1"/>
    </source>
</evidence>
<organism evidence="1 2">
    <name type="scientific">Amborella trichopoda</name>
    <dbReference type="NCBI Taxonomy" id="13333"/>
    <lineage>
        <taxon>Eukaryota</taxon>
        <taxon>Viridiplantae</taxon>
        <taxon>Streptophyta</taxon>
        <taxon>Embryophyta</taxon>
        <taxon>Tracheophyta</taxon>
        <taxon>Spermatophyta</taxon>
        <taxon>Magnoliopsida</taxon>
        <taxon>Amborellales</taxon>
        <taxon>Amborellaceae</taxon>
        <taxon>Amborella</taxon>
    </lineage>
</organism>
<dbReference type="Proteomes" id="UP000017836">
    <property type="component" value="Unassembled WGS sequence"/>
</dbReference>
<keyword evidence="2" id="KW-1185">Reference proteome</keyword>
<evidence type="ECO:0000313" key="2">
    <source>
        <dbReference type="Proteomes" id="UP000017836"/>
    </source>
</evidence>
<dbReference type="AlphaFoldDB" id="W1P9Q1"/>